<dbReference type="GO" id="GO:0009306">
    <property type="term" value="P:protein secretion"/>
    <property type="evidence" value="ECO:0007669"/>
    <property type="project" value="InterPro"/>
</dbReference>
<dbReference type="NCBIfam" id="TIGR00789">
    <property type="entry name" value="flhB_rel"/>
    <property type="match status" value="1"/>
</dbReference>
<dbReference type="InterPro" id="IPR006135">
    <property type="entry name" value="T3SS_substrate_exporter"/>
</dbReference>
<dbReference type="PANTHER" id="PTHR30531">
    <property type="entry name" value="FLAGELLAR BIOSYNTHETIC PROTEIN FLHB"/>
    <property type="match status" value="1"/>
</dbReference>
<dbReference type="KEGG" id="tpp:TPASS_0911"/>
<gene>
    <name evidence="2" type="ordered locus">TPASS_0911</name>
</gene>
<dbReference type="PATRIC" id="fig|455434.6.peg.897"/>
<name>A0A0H3BLJ8_TREPS</name>
<dbReference type="SUPFAM" id="SSF160544">
    <property type="entry name" value="EscU C-terminal domain-like"/>
    <property type="match status" value="1"/>
</dbReference>
<evidence type="ECO:0000256" key="1">
    <source>
        <dbReference type="ARBA" id="ARBA00010690"/>
    </source>
</evidence>
<dbReference type="GeneID" id="93876661"/>
<dbReference type="AlphaFoldDB" id="A0A0H3BLJ8"/>
<accession>A0A0H3BLJ8</accession>
<evidence type="ECO:0000313" key="2">
    <source>
        <dbReference type="EMBL" id="ACD71327.1"/>
    </source>
</evidence>
<dbReference type="Pfam" id="PF01312">
    <property type="entry name" value="Bac_export_2"/>
    <property type="match status" value="1"/>
</dbReference>
<dbReference type="InterPro" id="IPR004683">
    <property type="entry name" value="T3SS_FlhB-rel"/>
</dbReference>
<dbReference type="EMBL" id="CP000805">
    <property type="protein sequence ID" value="ACD71327.1"/>
    <property type="molecule type" value="Genomic_DNA"/>
</dbReference>
<dbReference type="InterPro" id="IPR029025">
    <property type="entry name" value="T3SS_substrate_exporter_C"/>
</dbReference>
<evidence type="ECO:0000313" key="3">
    <source>
        <dbReference type="Proteomes" id="UP000001202"/>
    </source>
</evidence>
<organism evidence="2 3">
    <name type="scientific">Treponema pallidum subsp. pallidum (strain SS14)</name>
    <dbReference type="NCBI Taxonomy" id="455434"/>
    <lineage>
        <taxon>Bacteria</taxon>
        <taxon>Pseudomonadati</taxon>
        <taxon>Spirochaetota</taxon>
        <taxon>Spirochaetia</taxon>
        <taxon>Spirochaetales</taxon>
        <taxon>Treponemataceae</taxon>
        <taxon>Treponema</taxon>
    </lineage>
</organism>
<dbReference type="RefSeq" id="WP_010882354.1">
    <property type="nucleotide sequence ID" value="NC_010741.1"/>
</dbReference>
<proteinExistence type="inferred from homology"/>
<dbReference type="Proteomes" id="UP000001202">
    <property type="component" value="Chromosome"/>
</dbReference>
<dbReference type="GO" id="GO:0005886">
    <property type="term" value="C:plasma membrane"/>
    <property type="evidence" value="ECO:0007669"/>
    <property type="project" value="TreeGrafter"/>
</dbReference>
<protein>
    <submittedName>
        <fullName evidence="2">Uncharacterized protein</fullName>
    </submittedName>
</protein>
<sequence length="83" mass="8996">MKRKRACSVALSYATGDKAPIIVASGTGAIAEKIVEIAKKFDIALVQDELLARVLSEHRIGACIPPETYQVVSAIFAFLYTQQ</sequence>
<reference evidence="2 3" key="1">
    <citation type="journal article" date="2008" name="BMC Microbiol.">
        <title>Complete genome sequence of Treponema pallidum ssp. pallidum strain SS14 determined with oligonucleotide arrays.</title>
        <authorList>
            <person name="Matejkova P."/>
            <person name="Strouhal M."/>
            <person name="Smajs D."/>
            <person name="Norris S.J."/>
            <person name="Palzkill T."/>
            <person name="Petrosino J.F."/>
            <person name="Sodergren E."/>
            <person name="Norton J.E."/>
            <person name="Singh J."/>
            <person name="Richmond T.A."/>
            <person name="Molla M.N."/>
            <person name="Albert T.J."/>
            <person name="Weinstock G.M."/>
        </authorList>
    </citation>
    <scope>NUCLEOTIDE SEQUENCE [LARGE SCALE GENOMIC DNA]</scope>
    <source>
        <strain evidence="2 3">SS14</strain>
    </source>
</reference>
<dbReference type="Gene3D" id="3.40.1690.10">
    <property type="entry name" value="secretion proteins EscU"/>
    <property type="match status" value="1"/>
</dbReference>
<comment type="similarity">
    <text evidence="1">Belongs to the type III secretion exporter family.</text>
</comment>
<dbReference type="PANTHER" id="PTHR30531:SF12">
    <property type="entry name" value="FLAGELLAR BIOSYNTHETIC PROTEIN FLHB"/>
    <property type="match status" value="1"/>
</dbReference>